<dbReference type="AlphaFoldDB" id="A0AAW0ULA4"/>
<feature type="region of interest" description="Disordered" evidence="1">
    <location>
        <begin position="253"/>
        <end position="275"/>
    </location>
</feature>
<evidence type="ECO:0000313" key="3">
    <source>
        <dbReference type="Proteomes" id="UP001487740"/>
    </source>
</evidence>
<proteinExistence type="predicted"/>
<accession>A0AAW0ULA4</accession>
<organism evidence="2 3">
    <name type="scientific">Scylla paramamosain</name>
    <name type="common">Mud crab</name>
    <dbReference type="NCBI Taxonomy" id="85552"/>
    <lineage>
        <taxon>Eukaryota</taxon>
        <taxon>Metazoa</taxon>
        <taxon>Ecdysozoa</taxon>
        <taxon>Arthropoda</taxon>
        <taxon>Crustacea</taxon>
        <taxon>Multicrustacea</taxon>
        <taxon>Malacostraca</taxon>
        <taxon>Eumalacostraca</taxon>
        <taxon>Eucarida</taxon>
        <taxon>Decapoda</taxon>
        <taxon>Pleocyemata</taxon>
        <taxon>Brachyura</taxon>
        <taxon>Eubrachyura</taxon>
        <taxon>Portunoidea</taxon>
        <taxon>Portunidae</taxon>
        <taxon>Portuninae</taxon>
        <taxon>Scylla</taxon>
    </lineage>
</organism>
<protein>
    <submittedName>
        <fullName evidence="2">Uncharacterized protein</fullName>
    </submittedName>
</protein>
<reference evidence="2 3" key="1">
    <citation type="submission" date="2023-03" db="EMBL/GenBank/DDBJ databases">
        <title>High-quality genome of Scylla paramamosain provides insights in environmental adaptation.</title>
        <authorList>
            <person name="Zhang L."/>
        </authorList>
    </citation>
    <scope>NUCLEOTIDE SEQUENCE [LARGE SCALE GENOMIC DNA]</scope>
    <source>
        <strain evidence="2">LZ_2023a</strain>
        <tissue evidence="2">Muscle</tissue>
    </source>
</reference>
<dbReference type="Proteomes" id="UP001487740">
    <property type="component" value="Unassembled WGS sequence"/>
</dbReference>
<evidence type="ECO:0000313" key="2">
    <source>
        <dbReference type="EMBL" id="KAK8399741.1"/>
    </source>
</evidence>
<sequence>MREGCGPRAVTSVPRGCPALNAPRPIFIISRPSASSTPLVSPGGSPRRYREIRHPQLHPLLHLRGSEASLQGTRFGWRVAPCQKGAPWNVIVRCRYPHPPPSPDPGNKISRRYRALQTSEAEVQPEMEPQSAASCWRGSVVSPSLSPRLINGRRAMLHENYRELSDREQRRGCRTERGGPCFTTLTARRYALLPCVSQSPVTVPGARPGDVGRFLPPLPSRMGRVQGPSSFCPFVTLLASTLLHLSSALEMKKNSHPRNAPVRLADPRSSQSLPRLISSRLARGSEIT</sequence>
<evidence type="ECO:0000256" key="1">
    <source>
        <dbReference type="SAM" id="MobiDB-lite"/>
    </source>
</evidence>
<name>A0AAW0ULA4_SCYPA</name>
<comment type="caution">
    <text evidence="2">The sequence shown here is derived from an EMBL/GenBank/DDBJ whole genome shotgun (WGS) entry which is preliminary data.</text>
</comment>
<dbReference type="EMBL" id="JARAKH010000011">
    <property type="protein sequence ID" value="KAK8399741.1"/>
    <property type="molecule type" value="Genomic_DNA"/>
</dbReference>
<keyword evidence="3" id="KW-1185">Reference proteome</keyword>
<gene>
    <name evidence="2" type="ORF">O3P69_003635</name>
</gene>